<dbReference type="EMBL" id="OB660347">
    <property type="protein sequence ID" value="CAD7224313.1"/>
    <property type="molecule type" value="Genomic_DNA"/>
</dbReference>
<gene>
    <name evidence="2" type="ORF">CTOB1V02_LOCUS2280</name>
</gene>
<protein>
    <submittedName>
        <fullName evidence="2">Uncharacterized protein</fullName>
    </submittedName>
</protein>
<feature type="region of interest" description="Disordered" evidence="1">
    <location>
        <begin position="135"/>
        <end position="194"/>
    </location>
</feature>
<sequence length="483" mass="55414">MERTTLNGVDSPGTTNALDVATVDEPSDLRRLSHQEGWSSTLTATRRNSTPCPQRNGTGILIHLLKQKVGWYITRSSENAVMKNTTTSTIIRNITRSIIIIRSTTLSTPIMTSGTTQTQLPKRKRPLLLLERHASRDMETDKHHVATKRKPLRHDCHAAESDTDNDSAANIGKLHRESEERTSSAASCASPRELTCEGREVDVKLHSAGDDEDDSEDSSSSGESGACSEKRTYPVMKRAGAGEKNGEGKNGNNGLAHGYASPAKCRGKYEQKKKEQEEEDKKKREEEKKKERDERNDMRKKEAEERRQKEAERRKEQEEREKQEREEQEKEQEEERKQREQDLREERADKKKRELERRQRERRDKERDQKRRDFQEAQRRKQQEEERKKEDERLFGKKGEGKEGEGKEGEEGEEKKEGEGEEPYQPLPRRGGHMESEFLPKTGRPGGRPLPQTRPAASVKPTTSVKPRGAKASNARHQEQPRQ</sequence>
<reference evidence="2" key="1">
    <citation type="submission" date="2020-11" db="EMBL/GenBank/DDBJ databases">
        <authorList>
            <person name="Tran Van P."/>
        </authorList>
    </citation>
    <scope>NUCLEOTIDE SEQUENCE</scope>
</reference>
<evidence type="ECO:0000256" key="1">
    <source>
        <dbReference type="SAM" id="MobiDB-lite"/>
    </source>
</evidence>
<feature type="compositionally biased region" description="Basic and acidic residues" evidence="1">
    <location>
        <begin position="135"/>
        <end position="144"/>
    </location>
</feature>
<accession>A0A7R8W4N3</accession>
<feature type="region of interest" description="Disordered" evidence="1">
    <location>
        <begin position="206"/>
        <end position="483"/>
    </location>
</feature>
<evidence type="ECO:0000313" key="2">
    <source>
        <dbReference type="EMBL" id="CAD7224313.1"/>
    </source>
</evidence>
<feature type="compositionally biased region" description="Basic and acidic residues" evidence="1">
    <location>
        <begin position="267"/>
        <end position="418"/>
    </location>
</feature>
<organism evidence="2">
    <name type="scientific">Cyprideis torosa</name>
    <dbReference type="NCBI Taxonomy" id="163714"/>
    <lineage>
        <taxon>Eukaryota</taxon>
        <taxon>Metazoa</taxon>
        <taxon>Ecdysozoa</taxon>
        <taxon>Arthropoda</taxon>
        <taxon>Crustacea</taxon>
        <taxon>Oligostraca</taxon>
        <taxon>Ostracoda</taxon>
        <taxon>Podocopa</taxon>
        <taxon>Podocopida</taxon>
        <taxon>Cytherocopina</taxon>
        <taxon>Cytheroidea</taxon>
        <taxon>Cytherideidae</taxon>
        <taxon>Cyprideis</taxon>
    </lineage>
</organism>
<dbReference type="AlphaFoldDB" id="A0A7R8W4N3"/>
<proteinExistence type="predicted"/>
<name>A0A7R8W4N3_9CRUS</name>